<evidence type="ECO:0000256" key="4">
    <source>
        <dbReference type="ARBA" id="ARBA00022729"/>
    </source>
</evidence>
<dbReference type="PROSITE" id="PS01186">
    <property type="entry name" value="EGF_2"/>
    <property type="match status" value="1"/>
</dbReference>
<dbReference type="InterPro" id="IPR000742">
    <property type="entry name" value="EGF"/>
</dbReference>
<evidence type="ECO:0000256" key="12">
    <source>
        <dbReference type="SAM" id="MobiDB-lite"/>
    </source>
</evidence>
<evidence type="ECO:0000256" key="6">
    <source>
        <dbReference type="ARBA" id="ARBA00023049"/>
    </source>
</evidence>
<evidence type="ECO:0000256" key="1">
    <source>
        <dbReference type="ARBA" id="ARBA00004613"/>
    </source>
</evidence>
<dbReference type="Pfam" id="PF01400">
    <property type="entry name" value="Astacin"/>
    <property type="match status" value="1"/>
</dbReference>
<evidence type="ECO:0000256" key="7">
    <source>
        <dbReference type="ARBA" id="ARBA00023157"/>
    </source>
</evidence>
<name>A0ABR1CT94_NECAM</name>
<keyword evidence="3 10" id="KW-0479">Metal-binding</keyword>
<comment type="cofactor">
    <cofactor evidence="10 11">
        <name>Zn(2+)</name>
        <dbReference type="ChEBI" id="CHEBI:29105"/>
    </cofactor>
    <text evidence="10 11">Binds 1 zinc ion per subunit.</text>
</comment>
<comment type="caution">
    <text evidence="10">Lacks conserved residue(s) required for the propagation of feature annotation.</text>
</comment>
<keyword evidence="6 10" id="KW-0482">Metalloprotease</keyword>
<evidence type="ECO:0000256" key="8">
    <source>
        <dbReference type="ARBA" id="ARBA00023180"/>
    </source>
</evidence>
<accession>A0ABR1CT94</accession>
<evidence type="ECO:0000256" key="11">
    <source>
        <dbReference type="RuleBase" id="RU361183"/>
    </source>
</evidence>
<comment type="subcellular location">
    <subcellularLocation>
        <location evidence="1 9">Secreted</location>
    </subcellularLocation>
</comment>
<dbReference type="InterPro" id="IPR001506">
    <property type="entry name" value="Peptidase_M12A"/>
</dbReference>
<feature type="active site" evidence="10">
    <location>
        <position position="229"/>
    </location>
</feature>
<organism evidence="14 15">
    <name type="scientific">Necator americanus</name>
    <name type="common">Human hookworm</name>
    <dbReference type="NCBI Taxonomy" id="51031"/>
    <lineage>
        <taxon>Eukaryota</taxon>
        <taxon>Metazoa</taxon>
        <taxon>Ecdysozoa</taxon>
        <taxon>Nematoda</taxon>
        <taxon>Chromadorea</taxon>
        <taxon>Rhabditida</taxon>
        <taxon>Rhabditina</taxon>
        <taxon>Rhabditomorpha</taxon>
        <taxon>Strongyloidea</taxon>
        <taxon>Ancylostomatidae</taxon>
        <taxon>Bunostominae</taxon>
        <taxon>Necator</taxon>
    </lineage>
</organism>
<dbReference type="InterPro" id="IPR034035">
    <property type="entry name" value="Astacin-like_dom"/>
</dbReference>
<feature type="domain" description="Peptidase M12A" evidence="13">
    <location>
        <begin position="138"/>
        <end position="326"/>
    </location>
</feature>
<dbReference type="Proteomes" id="UP001303046">
    <property type="component" value="Unassembled WGS sequence"/>
</dbReference>
<dbReference type="PROSITE" id="PS51864">
    <property type="entry name" value="ASTACIN"/>
    <property type="match status" value="1"/>
</dbReference>
<keyword evidence="4 9" id="KW-0732">Signal</keyword>
<feature type="binding site" evidence="10">
    <location>
        <position position="238"/>
    </location>
    <ligand>
        <name>Zn(2+)</name>
        <dbReference type="ChEBI" id="CHEBI:29105"/>
        <note>catalytic</note>
    </ligand>
</feature>
<evidence type="ECO:0000256" key="5">
    <source>
        <dbReference type="ARBA" id="ARBA00022833"/>
    </source>
</evidence>
<keyword evidence="7" id="KW-1015">Disulfide bond</keyword>
<feature type="binding site" evidence="10">
    <location>
        <position position="228"/>
    </location>
    <ligand>
        <name>Zn(2+)</name>
        <dbReference type="ChEBI" id="CHEBI:29105"/>
        <note>catalytic</note>
    </ligand>
</feature>
<dbReference type="EMBL" id="JAVFWL010000003">
    <property type="protein sequence ID" value="KAK6741265.1"/>
    <property type="molecule type" value="Genomic_DNA"/>
</dbReference>
<evidence type="ECO:0000259" key="13">
    <source>
        <dbReference type="PROSITE" id="PS51864"/>
    </source>
</evidence>
<feature type="region of interest" description="Disordered" evidence="12">
    <location>
        <begin position="72"/>
        <end position="97"/>
    </location>
</feature>
<evidence type="ECO:0000256" key="10">
    <source>
        <dbReference type="PROSITE-ProRule" id="PRU01211"/>
    </source>
</evidence>
<proteinExistence type="predicted"/>
<evidence type="ECO:0000256" key="9">
    <source>
        <dbReference type="PIRNR" id="PIRNR036365"/>
    </source>
</evidence>
<dbReference type="InterPro" id="IPR006026">
    <property type="entry name" value="Peptidase_Metallo"/>
</dbReference>
<dbReference type="CDD" id="cd04280">
    <property type="entry name" value="ZnMc_astacin_like"/>
    <property type="match status" value="1"/>
</dbReference>
<dbReference type="SMART" id="SM00235">
    <property type="entry name" value="ZnMc"/>
    <property type="match status" value="1"/>
</dbReference>
<sequence length="485" mass="54099">MKTSLNSKVFAGMCLKLCFVLLLLPIMAQRAAALSAETKKVLLKGLNGKNLEDRRARLQHLSTLYSKNRPIVKNQNKTTEELTEGSATEPDNEPSIEKINENEGVSDYLFQSDINLSEEQLGWIEESISKNESTRNKRQVREDGALWADNTVNYWFDVSIDAAKRSVITKAFNYLQARTCINFVASEVAPNRLHFFNGDGCWSSVGMMGGVQYISIPDGCKQVGIIAHELMHALGVWHMQMRDDRDDYIQADLTNVMPGMEGNFVKYPTINYNPYEYGSSMHYRSNAYTTTGDSLIPFEGRYLNTLGSRITSFYDIKTINDHYKCIDQCQVAPAACTNGGIPNPRNCATCVCPNGYGGALCGDRPTGCGSTLTATARWQVRQFTFGSAAATSLLNLPLLCNHWIKAPAGKQVQVRVTYVKEPKCQKGCNINAIEPKIKADSAITNARICCTNLLNYVLTSELNPTPIVAYNRLKITTFTFHYRFI</sequence>
<dbReference type="PRINTS" id="PR00480">
    <property type="entry name" value="ASTACIN"/>
</dbReference>
<dbReference type="PANTHER" id="PTHR10127:SF831">
    <property type="entry name" value="ZINC METALLOPROTEINASE NAS-37"/>
    <property type="match status" value="1"/>
</dbReference>
<reference evidence="14 15" key="1">
    <citation type="submission" date="2023-08" db="EMBL/GenBank/DDBJ databases">
        <title>A Necator americanus chromosomal reference genome.</title>
        <authorList>
            <person name="Ilik V."/>
            <person name="Petrzelkova K.J."/>
            <person name="Pardy F."/>
            <person name="Fuh T."/>
            <person name="Niatou-Singa F.S."/>
            <person name="Gouil Q."/>
            <person name="Baker L."/>
            <person name="Ritchie M.E."/>
            <person name="Jex A.R."/>
            <person name="Gazzola D."/>
            <person name="Li H."/>
            <person name="Toshio Fujiwara R."/>
            <person name="Zhan B."/>
            <person name="Aroian R.V."/>
            <person name="Pafco B."/>
            <person name="Schwarz E.M."/>
        </authorList>
    </citation>
    <scope>NUCLEOTIDE SEQUENCE [LARGE SCALE GENOMIC DNA]</scope>
    <source>
        <strain evidence="14 15">Aroian</strain>
        <tissue evidence="14">Whole animal</tissue>
    </source>
</reference>
<keyword evidence="10 11" id="KW-0378">Hydrolase</keyword>
<evidence type="ECO:0000313" key="15">
    <source>
        <dbReference type="Proteomes" id="UP001303046"/>
    </source>
</evidence>
<dbReference type="SUPFAM" id="SSF55486">
    <property type="entry name" value="Metalloproteases ('zincins'), catalytic domain"/>
    <property type="match status" value="1"/>
</dbReference>
<feature type="chain" id="PRO_5044986883" description="Zinc metalloproteinase" evidence="9 11">
    <location>
        <begin position="34"/>
        <end position="485"/>
    </location>
</feature>
<dbReference type="PROSITE" id="PS00022">
    <property type="entry name" value="EGF_1"/>
    <property type="match status" value="1"/>
</dbReference>
<keyword evidence="15" id="KW-1185">Reference proteome</keyword>
<evidence type="ECO:0000256" key="2">
    <source>
        <dbReference type="ARBA" id="ARBA00022525"/>
    </source>
</evidence>
<keyword evidence="5 10" id="KW-0862">Zinc</keyword>
<evidence type="ECO:0000256" key="3">
    <source>
        <dbReference type="ARBA" id="ARBA00022723"/>
    </source>
</evidence>
<gene>
    <name evidence="14" type="primary">Necator_chrIII.g10006</name>
    <name evidence="14" type="ORF">RB195_009241</name>
</gene>
<feature type="binding site" evidence="10">
    <location>
        <position position="232"/>
    </location>
    <ligand>
        <name>Zn(2+)</name>
        <dbReference type="ChEBI" id="CHEBI:29105"/>
        <note>catalytic</note>
    </ligand>
</feature>
<evidence type="ECO:0000313" key="14">
    <source>
        <dbReference type="EMBL" id="KAK6741265.1"/>
    </source>
</evidence>
<dbReference type="InterPro" id="IPR024079">
    <property type="entry name" value="MetalloPept_cat_dom_sf"/>
</dbReference>
<keyword evidence="10 11" id="KW-0645">Protease</keyword>
<protein>
    <recommendedName>
        <fullName evidence="9">Zinc metalloproteinase</fullName>
    </recommendedName>
</protein>
<dbReference type="Gene3D" id="3.40.390.10">
    <property type="entry name" value="Collagenase (Catalytic Domain)"/>
    <property type="match status" value="1"/>
</dbReference>
<dbReference type="PANTHER" id="PTHR10127">
    <property type="entry name" value="DISCOIDIN, CUB, EGF, LAMININ , AND ZINC METALLOPROTEASE DOMAIN CONTAINING"/>
    <property type="match status" value="1"/>
</dbReference>
<keyword evidence="8" id="KW-0325">Glycoprotein</keyword>
<dbReference type="PIRSF" id="PIRSF036365">
    <property type="entry name" value="Astacin_nematoda"/>
    <property type="match status" value="1"/>
</dbReference>
<dbReference type="InterPro" id="IPR017050">
    <property type="entry name" value="Metallopeptidase_nem"/>
</dbReference>
<keyword evidence="2 9" id="KW-0964">Secreted</keyword>
<feature type="signal peptide" evidence="9 11">
    <location>
        <begin position="1"/>
        <end position="33"/>
    </location>
</feature>
<comment type="caution">
    <text evidence="14">The sequence shown here is derived from an EMBL/GenBank/DDBJ whole genome shotgun (WGS) entry which is preliminary data.</text>
</comment>